<dbReference type="EMBL" id="GCES01114080">
    <property type="protein sequence ID" value="JAQ72242.1"/>
    <property type="molecule type" value="Transcribed_RNA"/>
</dbReference>
<organism evidence="2">
    <name type="scientific">Fundulus heteroclitus</name>
    <name type="common">Killifish</name>
    <name type="synonym">Mummichog</name>
    <dbReference type="NCBI Taxonomy" id="8078"/>
    <lineage>
        <taxon>Eukaryota</taxon>
        <taxon>Metazoa</taxon>
        <taxon>Chordata</taxon>
        <taxon>Craniata</taxon>
        <taxon>Vertebrata</taxon>
        <taxon>Euteleostomi</taxon>
        <taxon>Actinopterygii</taxon>
        <taxon>Neopterygii</taxon>
        <taxon>Teleostei</taxon>
        <taxon>Neoteleostei</taxon>
        <taxon>Acanthomorphata</taxon>
        <taxon>Ovalentaria</taxon>
        <taxon>Atherinomorphae</taxon>
        <taxon>Cyprinodontiformes</taxon>
        <taxon>Fundulidae</taxon>
        <taxon>Fundulus</taxon>
    </lineage>
</organism>
<dbReference type="AlphaFoldDB" id="A0A146PNK6"/>
<feature type="compositionally biased region" description="Basic and acidic residues" evidence="1">
    <location>
        <begin position="29"/>
        <end position="41"/>
    </location>
</feature>
<accession>A0A146PNK6</accession>
<protein>
    <submittedName>
        <fullName evidence="2">Uncharacterized protein</fullName>
    </submittedName>
</protein>
<reference evidence="2" key="1">
    <citation type="submission" date="2015-01" db="EMBL/GenBank/DDBJ databases">
        <title>EvidentialGene: Evidence-directed Construction of Complete mRNA Transcriptomes without Genomes.</title>
        <authorList>
            <person name="Gilbert D.G."/>
        </authorList>
    </citation>
    <scope>NUCLEOTIDE SEQUENCE</scope>
</reference>
<dbReference type="EMBL" id="GCES01141110">
    <property type="protein sequence ID" value="JAQ45212.1"/>
    <property type="molecule type" value="Transcribed_RNA"/>
</dbReference>
<evidence type="ECO:0000256" key="1">
    <source>
        <dbReference type="SAM" id="MobiDB-lite"/>
    </source>
</evidence>
<proteinExistence type="predicted"/>
<feature type="region of interest" description="Disordered" evidence="1">
    <location>
        <begin position="81"/>
        <end position="106"/>
    </location>
</feature>
<evidence type="ECO:0000313" key="2">
    <source>
        <dbReference type="EMBL" id="JAQ45478.1"/>
    </source>
</evidence>
<feature type="region of interest" description="Disordered" evidence="1">
    <location>
        <begin position="1"/>
        <end position="41"/>
    </location>
</feature>
<dbReference type="EMBL" id="GCES01141982">
    <property type="protein sequence ID" value="JAQ44340.1"/>
    <property type="molecule type" value="Transcribed_RNA"/>
</dbReference>
<dbReference type="EMBL" id="GCES01121246">
    <property type="protein sequence ID" value="JAQ65076.1"/>
    <property type="molecule type" value="Transcribed_RNA"/>
</dbReference>
<sequence length="135" mass="15117">MAEKVQPGIPRSTLLVTAPPAKKPKPRKSAAEKAATKRALDKARGHTRVYIGEALERWRQLRTLKGLKSDPEVAVYLLDRYENRTSSTPSKHRLTRPPPVSTIGPKSLSDYIVWEVDDNTRNPDTDTQSVSSLEE</sequence>
<dbReference type="EMBL" id="GCES01140844">
    <property type="protein sequence ID" value="JAQ45478.1"/>
    <property type="molecule type" value="Transcribed_RNA"/>
</dbReference>
<name>A0A146PNK6_FUNHE</name>